<dbReference type="PANTHER" id="PTHR38440">
    <property type="entry name" value="UPF0398 PROTEIN YPSA"/>
    <property type="match status" value="1"/>
</dbReference>
<evidence type="ECO:0008006" key="3">
    <source>
        <dbReference type="Google" id="ProtNLM"/>
    </source>
</evidence>
<sequence length="153" mass="17048">MIVAGTGHRDLRDRDWIASKTEKALIDMGACLVYVGMASGFDLLLAKTAWGLRIPFIAVKPWAGHTPRVADQYDYNRALQLADDVVDVLPNKEYPGAWAYQRRNEYMVDNSDAVLALLEAGKNSGGTFNCLKYASGKKPMRIIDPLMKEVRDV</sequence>
<evidence type="ECO:0000313" key="2">
    <source>
        <dbReference type="Proteomes" id="UP000223009"/>
    </source>
</evidence>
<organism evidence="1 2">
    <name type="scientific">Streptomyces phage Mildred21</name>
    <dbReference type="NCBI Taxonomy" id="2023959"/>
    <lineage>
        <taxon>Viruses</taxon>
        <taxon>Duplodnaviria</taxon>
        <taxon>Heunggongvirae</taxon>
        <taxon>Uroviricota</taxon>
        <taxon>Caudoviricetes</taxon>
        <taxon>Stanwilliamsviridae</taxon>
        <taxon>Boydwoodruffvirinae</taxon>
        <taxon>Samistivirus</taxon>
        <taxon>Samistivirus mildred21</taxon>
    </lineage>
</organism>
<dbReference type="PANTHER" id="PTHR38440:SF1">
    <property type="entry name" value="UPF0398 PROTEIN SPR0331"/>
    <property type="match status" value="1"/>
</dbReference>
<dbReference type="SUPFAM" id="SSF102405">
    <property type="entry name" value="MCP/YpsA-like"/>
    <property type="match status" value="1"/>
</dbReference>
<name>A0A222YVC8_9CAUD</name>
<dbReference type="Proteomes" id="UP000223009">
    <property type="component" value="Segment"/>
</dbReference>
<proteinExistence type="predicted"/>
<dbReference type="OrthoDB" id="11860at10239"/>
<protein>
    <recommendedName>
        <fullName evidence="3">DprA-like DNA processing chain A</fullName>
    </recommendedName>
</protein>
<dbReference type="Gene3D" id="3.40.50.450">
    <property type="match status" value="1"/>
</dbReference>
<dbReference type="InterPro" id="IPR010697">
    <property type="entry name" value="YspA"/>
</dbReference>
<dbReference type="EMBL" id="MF155946">
    <property type="protein sequence ID" value="ASR75496.1"/>
    <property type="molecule type" value="Genomic_DNA"/>
</dbReference>
<evidence type="ECO:0000313" key="1">
    <source>
        <dbReference type="EMBL" id="ASR75496.1"/>
    </source>
</evidence>
<reference evidence="1 2" key="1">
    <citation type="submission" date="2017-05" db="EMBL/GenBank/DDBJ databases">
        <authorList>
            <person name="Chapman J."/>
            <person name="Chang C."/>
            <person name="Suresh T."/>
            <person name="Shishido T.C."/>
            <person name="Bindert I."/>
            <person name="Shaffer C.D."/>
            <person name="Weston-Hafer K.A."/>
            <person name="Russell D.A."/>
            <person name="Pope W.H."/>
            <person name="Jacobs-Sera D."/>
            <person name="Hendrix R.W."/>
            <person name="Hatfull G.F."/>
        </authorList>
    </citation>
    <scope>NUCLEOTIDE SEQUENCE [LARGE SCALE GENOMIC DNA]</scope>
</reference>
<keyword evidence="2" id="KW-1185">Reference proteome</keyword>
<accession>A0A222YVC8</accession>
<gene>
    <name evidence="1" type="ORF">SEA_MILDRED21_89</name>
</gene>